<dbReference type="PANTHER" id="PTHR30055:SF242">
    <property type="entry name" value="HTH-TYPE TRANSCRIPTIONAL REPRESSOR KSTR"/>
    <property type="match status" value="1"/>
</dbReference>
<evidence type="ECO:0000256" key="8">
    <source>
        <dbReference type="PROSITE-ProRule" id="PRU00335"/>
    </source>
</evidence>
<sequence>MERSCPLERVLIVLTINRQVEGNNSSTCRRLGCREVGNLHTACVSFANEPPGRGAARYMSSANTNTSSAPDAPPRAVMKVAVLAESELGSEAQRERRKRILDATMAIASKGGYEAVQMRAVADRADVAVGTLYRYFPSKVHLLVSALGREFSRIDAKTDRSAVAGATPFQRLNFMVGKLNRAMQRNPLLTEAMTRAYVFADASAASEVDQVEKLIDSMFARAMANGEPTEDQYHIARVISDVWLSNLLAWLTRRASATDVSKRLDLAVRLLIGDQDSA</sequence>
<evidence type="ECO:0000313" key="10">
    <source>
        <dbReference type="EMBL" id="EFD41236.2"/>
    </source>
</evidence>
<dbReference type="PANTHER" id="PTHR30055">
    <property type="entry name" value="HTH-TYPE TRANSCRIPTIONAL REGULATOR RUTR"/>
    <property type="match status" value="1"/>
</dbReference>
<dbReference type="Pfam" id="PF00440">
    <property type="entry name" value="TetR_N"/>
    <property type="match status" value="1"/>
</dbReference>
<keyword evidence="4 8" id="KW-0238">DNA-binding</keyword>
<dbReference type="AlphaFoldDB" id="A0A9P2M201"/>
<dbReference type="InterPro" id="IPR001647">
    <property type="entry name" value="HTH_TetR"/>
</dbReference>
<evidence type="ECO:0000256" key="6">
    <source>
        <dbReference type="ARBA" id="ARBA00057436"/>
    </source>
</evidence>
<name>A0A9P2M201_MYCTX</name>
<reference evidence="11" key="1">
    <citation type="submission" date="2009-03" db="EMBL/GenBank/DDBJ databases">
        <title>The Genome Sequence of Mycobacterium africanum strain K85 (originally listed here as Mycobacterium tuberculosis).</title>
        <authorList>
            <consortium name="The Broad Institute Genome Sequencing Platform"/>
            <person name="Small P."/>
            <person name="Gagneaux S."/>
            <person name="Hopewell P."/>
            <person name="Young S.K."/>
            <person name="Kodira C.D."/>
            <person name="Zeng Q."/>
            <person name="Koehrsen M."/>
            <person name="Alvarado L."/>
            <person name="Berlin A."/>
            <person name="Borenstein D."/>
            <person name="Chen Z."/>
            <person name="Engels R."/>
            <person name="Freedman E."/>
            <person name="Gellesch M."/>
            <person name="Goldberg J."/>
            <person name="Griggs A."/>
            <person name="Gujja S."/>
            <person name="Heiman D."/>
            <person name="Hepburn T."/>
            <person name="Howarth C."/>
            <person name="Jen D."/>
            <person name="Larson L."/>
            <person name="Lewis B."/>
            <person name="Mehta T."/>
            <person name="Park D."/>
            <person name="Pearson M."/>
            <person name="Roberts A."/>
            <person name="Saif S."/>
            <person name="Shea T."/>
            <person name="Shenoy N."/>
            <person name="Sisk P."/>
            <person name="Stolte C."/>
            <person name="Sykes S."/>
            <person name="Walk T."/>
            <person name="White J."/>
            <person name="Yandava C."/>
            <person name="Nusbaum C."/>
            <person name="Galagan J."/>
            <person name="Birren B."/>
        </authorList>
    </citation>
    <scope>NUCLEOTIDE SEQUENCE [LARGE SCALE GENOMIC DNA]</scope>
    <source>
        <strain evidence="11">K85</strain>
    </source>
</reference>
<dbReference type="Gene3D" id="1.10.357.10">
    <property type="entry name" value="Tetracycline Repressor, domain 2"/>
    <property type="match status" value="1"/>
</dbReference>
<dbReference type="InterPro" id="IPR009057">
    <property type="entry name" value="Homeodomain-like_sf"/>
</dbReference>
<gene>
    <name evidence="10" type="ORF">TBOG_00071</name>
</gene>
<dbReference type="Pfam" id="PF17925">
    <property type="entry name" value="TetR_C_20"/>
    <property type="match status" value="1"/>
</dbReference>
<dbReference type="InterPro" id="IPR041642">
    <property type="entry name" value="KstR_C"/>
</dbReference>
<comment type="function">
    <text evidence="6">Controls the expression of genes used for utilizing diverse lipids as energy sources.</text>
</comment>
<accession>A0A9P2M201</accession>
<keyword evidence="5" id="KW-0804">Transcription</keyword>
<proteinExistence type="predicted"/>
<feature type="domain" description="HTH tetR-type" evidence="9">
    <location>
        <begin position="94"/>
        <end position="154"/>
    </location>
</feature>
<organism evidence="10 11">
    <name type="scientific">Mycobacterium tuberculosis variant africanum K85</name>
    <dbReference type="NCBI Taxonomy" id="611304"/>
    <lineage>
        <taxon>Bacteria</taxon>
        <taxon>Bacillati</taxon>
        <taxon>Actinomycetota</taxon>
        <taxon>Actinomycetes</taxon>
        <taxon>Mycobacteriales</taxon>
        <taxon>Mycobacteriaceae</taxon>
        <taxon>Mycobacterium</taxon>
        <taxon>Mycobacterium tuberculosis complex</taxon>
    </lineage>
</organism>
<evidence type="ECO:0000256" key="3">
    <source>
        <dbReference type="ARBA" id="ARBA00023015"/>
    </source>
</evidence>
<dbReference type="PROSITE" id="PS50977">
    <property type="entry name" value="HTH_TETR_2"/>
    <property type="match status" value="1"/>
</dbReference>
<dbReference type="NCBIfam" id="NF033703">
    <property type="entry name" value="transcr_KstR"/>
    <property type="match status" value="1"/>
</dbReference>
<dbReference type="PRINTS" id="PR00455">
    <property type="entry name" value="HTHTETR"/>
</dbReference>
<dbReference type="Proteomes" id="UP000005088">
    <property type="component" value="Unassembled WGS sequence"/>
</dbReference>
<dbReference type="InterPro" id="IPR050109">
    <property type="entry name" value="HTH-type_TetR-like_transc_reg"/>
</dbReference>
<evidence type="ECO:0000256" key="2">
    <source>
        <dbReference type="ARBA" id="ARBA00022491"/>
    </source>
</evidence>
<feature type="DNA-binding region" description="H-T-H motif" evidence="8">
    <location>
        <begin position="117"/>
        <end position="136"/>
    </location>
</feature>
<evidence type="ECO:0000256" key="7">
    <source>
        <dbReference type="ARBA" id="ARBA00073090"/>
    </source>
</evidence>
<dbReference type="GO" id="GO:0000976">
    <property type="term" value="F:transcription cis-regulatory region binding"/>
    <property type="evidence" value="ECO:0007669"/>
    <property type="project" value="TreeGrafter"/>
</dbReference>
<evidence type="ECO:0000256" key="5">
    <source>
        <dbReference type="ARBA" id="ARBA00023163"/>
    </source>
</evidence>
<keyword evidence="2" id="KW-0678">Repressor</keyword>
<dbReference type="EMBL" id="GG663503">
    <property type="protein sequence ID" value="EFD41236.2"/>
    <property type="molecule type" value="Genomic_DNA"/>
</dbReference>
<evidence type="ECO:0000256" key="4">
    <source>
        <dbReference type="ARBA" id="ARBA00023125"/>
    </source>
</evidence>
<protein>
    <recommendedName>
        <fullName evidence="7">HTH-type transcriptional repressor KstR</fullName>
    </recommendedName>
</protein>
<keyword evidence="3" id="KW-0805">Transcription regulation</keyword>
<evidence type="ECO:0000259" key="9">
    <source>
        <dbReference type="PROSITE" id="PS50977"/>
    </source>
</evidence>
<dbReference type="GO" id="GO:0003700">
    <property type="term" value="F:DNA-binding transcription factor activity"/>
    <property type="evidence" value="ECO:0007669"/>
    <property type="project" value="TreeGrafter"/>
</dbReference>
<comment type="subunit">
    <text evidence="1">Homodimer.</text>
</comment>
<evidence type="ECO:0000256" key="1">
    <source>
        <dbReference type="ARBA" id="ARBA00011738"/>
    </source>
</evidence>
<dbReference type="FunFam" id="1.10.357.10:FF:000007">
    <property type="entry name" value="TetR family transcriptional regulator"/>
    <property type="match status" value="1"/>
</dbReference>
<evidence type="ECO:0000313" key="11">
    <source>
        <dbReference type="Proteomes" id="UP000005088"/>
    </source>
</evidence>
<dbReference type="SUPFAM" id="SSF46689">
    <property type="entry name" value="Homeodomain-like"/>
    <property type="match status" value="1"/>
</dbReference>